<evidence type="ECO:0000256" key="2">
    <source>
        <dbReference type="ARBA" id="ARBA00022603"/>
    </source>
</evidence>
<dbReference type="GO" id="GO:0008168">
    <property type="term" value="F:methyltransferase activity"/>
    <property type="evidence" value="ECO:0007669"/>
    <property type="project" value="UniProtKB-KW"/>
</dbReference>
<protein>
    <submittedName>
        <fullName evidence="6">Methyltransferase</fullName>
    </submittedName>
</protein>
<dbReference type="SUPFAM" id="SSF53335">
    <property type="entry name" value="S-adenosyl-L-methionine-dependent methyltransferases"/>
    <property type="match status" value="1"/>
</dbReference>
<accession>A0A3E0TWK2</accession>
<keyword evidence="3 6" id="KW-0808">Transferase</keyword>
<reference evidence="6 7" key="1">
    <citation type="submission" date="2018-08" db="EMBL/GenBank/DDBJ databases">
        <title>Thalassotalea euphylliae genome.</title>
        <authorList>
            <person name="Summers S."/>
            <person name="Rice S.A."/>
            <person name="Freckelton M.L."/>
            <person name="Nedved B.T."/>
            <person name="Hadfield M.G."/>
        </authorList>
    </citation>
    <scope>NUCLEOTIDE SEQUENCE [LARGE SCALE GENOMIC DNA]</scope>
    <source>
        <strain evidence="6 7">H1</strain>
    </source>
</reference>
<dbReference type="PANTHER" id="PTHR43042">
    <property type="entry name" value="SAM-DEPENDENT METHYLTRANSFERASE"/>
    <property type="match status" value="1"/>
</dbReference>
<dbReference type="GO" id="GO:0032259">
    <property type="term" value="P:methylation"/>
    <property type="evidence" value="ECO:0007669"/>
    <property type="project" value="UniProtKB-KW"/>
</dbReference>
<evidence type="ECO:0000313" key="6">
    <source>
        <dbReference type="EMBL" id="REL29016.1"/>
    </source>
</evidence>
<dbReference type="CDD" id="cd02440">
    <property type="entry name" value="AdoMet_MTases"/>
    <property type="match status" value="1"/>
</dbReference>
<dbReference type="Gene3D" id="3.40.50.150">
    <property type="entry name" value="Vaccinia Virus protein VP39"/>
    <property type="match status" value="1"/>
</dbReference>
<keyword evidence="4" id="KW-0949">S-adenosyl-L-methionine</keyword>
<evidence type="ECO:0000259" key="5">
    <source>
        <dbReference type="Pfam" id="PF10672"/>
    </source>
</evidence>
<name>A0A3E0TWK2_9GAMM</name>
<dbReference type="OrthoDB" id="9805492at2"/>
<dbReference type="PANTHER" id="PTHR43042:SF3">
    <property type="entry name" value="RIBOSOMAL RNA LARGE SUBUNIT METHYLTRANSFERASE YWBD-RELATED"/>
    <property type="match status" value="1"/>
</dbReference>
<evidence type="ECO:0000256" key="4">
    <source>
        <dbReference type="ARBA" id="ARBA00022691"/>
    </source>
</evidence>
<gene>
    <name evidence="6" type="ORF">DXX93_18425</name>
</gene>
<feature type="domain" description="S-adenosylmethionine-dependent methyltransferase" evidence="5">
    <location>
        <begin position="21"/>
        <end position="299"/>
    </location>
</feature>
<dbReference type="GO" id="GO:0006364">
    <property type="term" value="P:rRNA processing"/>
    <property type="evidence" value="ECO:0007669"/>
    <property type="project" value="UniProtKB-KW"/>
</dbReference>
<dbReference type="RefSeq" id="WP_116010039.1">
    <property type="nucleotide sequence ID" value="NZ_QUOU01000001.1"/>
</dbReference>
<keyword evidence="2 6" id="KW-0489">Methyltransferase</keyword>
<comment type="caution">
    <text evidence="6">The sequence shown here is derived from an EMBL/GenBank/DDBJ whole genome shotgun (WGS) entry which is preliminary data.</text>
</comment>
<organism evidence="6 7">
    <name type="scientific">Thalassotalea euphylliae</name>
    <dbReference type="NCBI Taxonomy" id="1655234"/>
    <lineage>
        <taxon>Bacteria</taxon>
        <taxon>Pseudomonadati</taxon>
        <taxon>Pseudomonadota</taxon>
        <taxon>Gammaproteobacteria</taxon>
        <taxon>Alteromonadales</taxon>
        <taxon>Colwelliaceae</taxon>
        <taxon>Thalassotalea</taxon>
    </lineage>
</organism>
<dbReference type="Pfam" id="PF10672">
    <property type="entry name" value="Methyltrans_SAM"/>
    <property type="match status" value="1"/>
</dbReference>
<evidence type="ECO:0000256" key="1">
    <source>
        <dbReference type="ARBA" id="ARBA00022552"/>
    </source>
</evidence>
<dbReference type="AlphaFoldDB" id="A0A3E0TWK2"/>
<dbReference type="EMBL" id="QUOU01000001">
    <property type="protein sequence ID" value="REL29016.1"/>
    <property type="molecule type" value="Genomic_DNA"/>
</dbReference>
<proteinExistence type="predicted"/>
<keyword evidence="1" id="KW-0698">rRNA processing</keyword>
<dbReference type="InterPro" id="IPR019614">
    <property type="entry name" value="SAM-dep_methyl-trfase"/>
</dbReference>
<evidence type="ECO:0000256" key="3">
    <source>
        <dbReference type="ARBA" id="ARBA00022679"/>
    </source>
</evidence>
<sequence>MSISISTLIDHIQLQDDANTQRLFHGRGHAYEGLEHICVDWFAPVVLVTLYREVEHDSLLALAHSLNEKVGACQSVLVQHRWQPMAPIECLVGEDIRQLHALESGLKYQIEFGRAQNHGLFLDMKNGRDWVQANAKDKNVLNLFSYTCAFSVAASHGGAKQVVNIDMSKPSLARGRDNHRLNDQSTEHIVFQAVDIFKSFGRLKKFGPYQMIIVDPPSFQKGSVNIARDYGKIIRRIPQLASPNADVMLCLNSPDLDEAFLLNTVAQECPELEFVDKLAPPAVFKEAHAGKGLKVMLFRYAP</sequence>
<dbReference type="Proteomes" id="UP000256478">
    <property type="component" value="Unassembled WGS sequence"/>
</dbReference>
<evidence type="ECO:0000313" key="7">
    <source>
        <dbReference type="Proteomes" id="UP000256478"/>
    </source>
</evidence>
<dbReference type="InterPro" id="IPR029063">
    <property type="entry name" value="SAM-dependent_MTases_sf"/>
</dbReference>